<protein>
    <submittedName>
        <fullName evidence="3">ABC transporter substrate-binding protein</fullName>
    </submittedName>
</protein>
<sequence>MFYRIVAPAALIASVGLPAVAQSTDFPLEVQNCGQAVTFDAAPQSAVTVGQSATEILYSLGLADRVSGTSVWFSPVLPEFAEVNAGIERLADNDPSFESVANKEPGLVAVQYEWHVGPSGIVATREQFHDLGIPTYILPADCDTKDNTTGGDGTRTSAFSPESVYKGVRELAAIFDVPSAGDELIAELQQREEDAIASAKELDLPDGISAAFWFSSADLEIDPYMAGQKGAPGYMMSKLGIENVVTSDEEWPTIGWETIARADPTVLVIAEMDRRRFPADDIDKKMEFLRTDPVASQMTAVREGRIVVMDAHAMSATMRTIFGLETLSEALAGFDFGA</sequence>
<evidence type="ECO:0000313" key="4">
    <source>
        <dbReference type="Proteomes" id="UP000022447"/>
    </source>
</evidence>
<organism evidence="3 4">
    <name type="scientific">Roseivivax halodurans JCM 10272</name>
    <dbReference type="NCBI Taxonomy" id="1449350"/>
    <lineage>
        <taxon>Bacteria</taxon>
        <taxon>Pseudomonadati</taxon>
        <taxon>Pseudomonadota</taxon>
        <taxon>Alphaproteobacteria</taxon>
        <taxon>Rhodobacterales</taxon>
        <taxon>Roseobacteraceae</taxon>
        <taxon>Roseivivax</taxon>
    </lineage>
</organism>
<dbReference type="PROSITE" id="PS50983">
    <property type="entry name" value="FE_B12_PBP"/>
    <property type="match status" value="1"/>
</dbReference>
<dbReference type="AlphaFoldDB" id="X7EEV8"/>
<evidence type="ECO:0000259" key="2">
    <source>
        <dbReference type="PROSITE" id="PS50983"/>
    </source>
</evidence>
<keyword evidence="4" id="KW-1185">Reference proteome</keyword>
<dbReference type="Proteomes" id="UP000022447">
    <property type="component" value="Unassembled WGS sequence"/>
</dbReference>
<dbReference type="RefSeq" id="WP_037264509.1">
    <property type="nucleotide sequence ID" value="NZ_JALZ01000020.1"/>
</dbReference>
<dbReference type="Pfam" id="PF01497">
    <property type="entry name" value="Peripla_BP_2"/>
    <property type="match status" value="1"/>
</dbReference>
<dbReference type="EMBL" id="JALZ01000020">
    <property type="protein sequence ID" value="ETX13668.1"/>
    <property type="molecule type" value="Genomic_DNA"/>
</dbReference>
<dbReference type="InterPro" id="IPR002491">
    <property type="entry name" value="ABC_transptr_periplasmic_BD"/>
</dbReference>
<reference evidence="3 4" key="1">
    <citation type="submission" date="2014-01" db="EMBL/GenBank/DDBJ databases">
        <title>Roseivivax halodurans JCM 10272 Genome Sequencing.</title>
        <authorList>
            <person name="Lai Q."/>
            <person name="Li G."/>
            <person name="Shao Z."/>
        </authorList>
    </citation>
    <scope>NUCLEOTIDE SEQUENCE [LARGE SCALE GENOMIC DNA]</scope>
    <source>
        <strain evidence="3 4">JCM 10272</strain>
    </source>
</reference>
<dbReference type="OrthoDB" id="9797850at2"/>
<name>X7EEV8_9RHOB</name>
<dbReference type="STRING" id="1449350.OCH239_08830"/>
<evidence type="ECO:0000313" key="3">
    <source>
        <dbReference type="EMBL" id="ETX13668.1"/>
    </source>
</evidence>
<dbReference type="SUPFAM" id="SSF53807">
    <property type="entry name" value="Helical backbone' metal receptor"/>
    <property type="match status" value="1"/>
</dbReference>
<comment type="caution">
    <text evidence="3">The sequence shown here is derived from an EMBL/GenBank/DDBJ whole genome shotgun (WGS) entry which is preliminary data.</text>
</comment>
<proteinExistence type="predicted"/>
<dbReference type="eggNOG" id="COG0614">
    <property type="taxonomic scope" value="Bacteria"/>
</dbReference>
<feature type="domain" description="Fe/B12 periplasmic-binding" evidence="2">
    <location>
        <begin position="45"/>
        <end position="338"/>
    </location>
</feature>
<dbReference type="PANTHER" id="PTHR30535">
    <property type="entry name" value="VITAMIN B12-BINDING PROTEIN"/>
    <property type="match status" value="1"/>
</dbReference>
<dbReference type="Gene3D" id="3.40.50.1980">
    <property type="entry name" value="Nitrogenase molybdenum iron protein domain"/>
    <property type="match status" value="2"/>
</dbReference>
<dbReference type="PANTHER" id="PTHR30535:SF7">
    <property type="entry name" value="IRON(III) DICITRATE-BINDING PROTEIN"/>
    <property type="match status" value="1"/>
</dbReference>
<gene>
    <name evidence="3" type="ORF">OCH239_08830</name>
</gene>
<evidence type="ECO:0000256" key="1">
    <source>
        <dbReference type="SAM" id="SignalP"/>
    </source>
</evidence>
<keyword evidence="1" id="KW-0732">Signal</keyword>
<dbReference type="InterPro" id="IPR050902">
    <property type="entry name" value="ABC_Transporter_SBP"/>
</dbReference>
<accession>X7EEV8</accession>
<feature type="signal peptide" evidence="1">
    <location>
        <begin position="1"/>
        <end position="21"/>
    </location>
</feature>
<feature type="chain" id="PRO_5004977214" evidence="1">
    <location>
        <begin position="22"/>
        <end position="338"/>
    </location>
</feature>
<dbReference type="PATRIC" id="fig|1449350.3.peg.3132"/>